<gene>
    <name evidence="1" type="ORF">CHRY9393_00967</name>
</gene>
<dbReference type="EMBL" id="CACVBY010000014">
    <property type="protein sequence ID" value="CAA7386670.1"/>
    <property type="molecule type" value="Genomic_DNA"/>
</dbReference>
<accession>A0A6N4XTQ3</accession>
<sequence length="33" mass="3964">MNRVAKVKNINDLHRLKNKPQNRYILLYVINAL</sequence>
<evidence type="ECO:0000313" key="2">
    <source>
        <dbReference type="Proteomes" id="UP000445309"/>
    </source>
</evidence>
<dbReference type="Proteomes" id="UP000445309">
    <property type="component" value="Unassembled WGS sequence"/>
</dbReference>
<dbReference type="AlphaFoldDB" id="A0A6N4XTQ3"/>
<evidence type="ECO:0000313" key="1">
    <source>
        <dbReference type="EMBL" id="CAA7386670.1"/>
    </source>
</evidence>
<name>A0A6N4XTQ3_9FLAO</name>
<organism evidence="1 2">
    <name type="scientific">Chryseobacterium fistulae</name>
    <dbReference type="NCBI Taxonomy" id="2675058"/>
    <lineage>
        <taxon>Bacteria</taxon>
        <taxon>Pseudomonadati</taxon>
        <taxon>Bacteroidota</taxon>
        <taxon>Flavobacteriia</taxon>
        <taxon>Flavobacteriales</taxon>
        <taxon>Weeksellaceae</taxon>
        <taxon>Chryseobacterium group</taxon>
        <taxon>Chryseobacterium</taxon>
    </lineage>
</organism>
<proteinExistence type="predicted"/>
<keyword evidence="2" id="KW-1185">Reference proteome</keyword>
<reference evidence="1 2" key="1">
    <citation type="submission" date="2020-01" db="EMBL/GenBank/DDBJ databases">
        <authorList>
            <person name="Rodrigo-Torres L."/>
            <person name="Arahal R. D."/>
            <person name="Lucena T."/>
        </authorList>
    </citation>
    <scope>NUCLEOTIDE SEQUENCE [LARGE SCALE GENOMIC DNA]</scope>
    <source>
        <strain evidence="1 2">CECT 9393</strain>
    </source>
</reference>
<protein>
    <submittedName>
        <fullName evidence="1">Uncharacterized protein</fullName>
    </submittedName>
</protein>